<dbReference type="Pfam" id="PF02511">
    <property type="entry name" value="Thy1"/>
    <property type="match status" value="1"/>
</dbReference>
<reference evidence="1 2" key="1">
    <citation type="journal article" date="2016" name="Nat. Commun.">
        <title>Thousands of microbial genomes shed light on interconnected biogeochemical processes in an aquifer system.</title>
        <authorList>
            <person name="Anantharaman K."/>
            <person name="Brown C.T."/>
            <person name="Hug L.A."/>
            <person name="Sharon I."/>
            <person name="Castelle C.J."/>
            <person name="Probst A.J."/>
            <person name="Thomas B.C."/>
            <person name="Singh A."/>
            <person name="Wilkins M.J."/>
            <person name="Karaoz U."/>
            <person name="Brodie E.L."/>
            <person name="Williams K.H."/>
            <person name="Hubbard S.S."/>
            <person name="Banfield J.F."/>
        </authorList>
    </citation>
    <scope>NUCLEOTIDE SEQUENCE [LARGE SCALE GENOMIC DNA]</scope>
</reference>
<dbReference type="Proteomes" id="UP000178534">
    <property type="component" value="Unassembled WGS sequence"/>
</dbReference>
<dbReference type="Gene3D" id="3.30.1360.170">
    <property type="match status" value="2"/>
</dbReference>
<dbReference type="GO" id="GO:0070402">
    <property type="term" value="F:NADPH binding"/>
    <property type="evidence" value="ECO:0007669"/>
    <property type="project" value="TreeGrafter"/>
</dbReference>
<evidence type="ECO:0000313" key="1">
    <source>
        <dbReference type="EMBL" id="OGZ11460.1"/>
    </source>
</evidence>
<dbReference type="GO" id="GO:0050797">
    <property type="term" value="F:thymidylate synthase (FAD) activity"/>
    <property type="evidence" value="ECO:0007669"/>
    <property type="project" value="InterPro"/>
</dbReference>
<dbReference type="EMBL" id="MHLP01000037">
    <property type="protein sequence ID" value="OGZ11460.1"/>
    <property type="molecule type" value="Genomic_DNA"/>
</dbReference>
<sequence>MFLSGDSLKIVEQKTFDRKDVSVCGVIPRILLFFAVLHCSQIVRRKNYVKNFFSVIGGNIGEFCRIALNIKRSMDNPLGHLRHHVSRLKNGGLVLLLDTGARITPEAEAMLQALYSRDPQSVYEHLKAIAEKGPGKFMASYYVGYGHKSIGDCGTVTLFIEGISMLAAKAIQDWMLYSGQEVSTRYVDFSIQPFEDPVGTVTTKEMLEALRTYYLHALPLLEIDLKRRFPIAEGEKEAMYVKAIKARAFDTLRGFLPAGARTSIAWHTNLRQAADKIALLRHHPLREVRQSADAIESVLIEAYPSSFSHERFEATEKYNEQWMSGQYYLEDTACPEFLLARDDIAYGEFARRPELQKIFADRPPKTELPKMLAEFGTMQFRFLLDFGSFRDIQRQRAVAQRMPLLTAFHGFEEWYLDELTPELREEAKNVLSKNSEAIAVLEKADTPKEVIQYFLPMGYRTANRLTGDLPAIVYLVELRATRFVHPTLQVRAHQMANVLKERLGKYGLNLHIDSEVGRFDIRRGAQDIIKKN</sequence>
<dbReference type="PANTHER" id="PTHR34934">
    <property type="entry name" value="FLAVIN-DEPENDENT THYMIDYLATE SYNTHASE"/>
    <property type="match status" value="1"/>
</dbReference>
<name>A0A1G2DF09_9BACT</name>
<protein>
    <submittedName>
        <fullName evidence="1">Uncharacterized protein</fullName>
    </submittedName>
</protein>
<dbReference type="GO" id="GO:0006231">
    <property type="term" value="P:dTMP biosynthetic process"/>
    <property type="evidence" value="ECO:0007669"/>
    <property type="project" value="InterPro"/>
</dbReference>
<comment type="caution">
    <text evidence="1">The sequence shown here is derived from an EMBL/GenBank/DDBJ whole genome shotgun (WGS) entry which is preliminary data.</text>
</comment>
<proteinExistence type="predicted"/>
<dbReference type="InterPro" id="IPR036098">
    <property type="entry name" value="Thymidylate_synthase_ThyX_sf"/>
</dbReference>
<dbReference type="STRING" id="1798665.A2942_04400"/>
<evidence type="ECO:0000313" key="2">
    <source>
        <dbReference type="Proteomes" id="UP000178534"/>
    </source>
</evidence>
<dbReference type="PANTHER" id="PTHR34934:SF1">
    <property type="entry name" value="FLAVIN-DEPENDENT THYMIDYLATE SYNTHASE"/>
    <property type="match status" value="1"/>
</dbReference>
<accession>A0A1G2DF09</accession>
<gene>
    <name evidence="1" type="ORF">A2942_04400</name>
</gene>
<dbReference type="AlphaFoldDB" id="A0A1G2DF09"/>
<dbReference type="GO" id="GO:0004799">
    <property type="term" value="F:thymidylate synthase activity"/>
    <property type="evidence" value="ECO:0007669"/>
    <property type="project" value="TreeGrafter"/>
</dbReference>
<organism evidence="1 2">
    <name type="scientific">Candidatus Lloydbacteria bacterium RIFCSPLOWO2_01_FULL_50_20</name>
    <dbReference type="NCBI Taxonomy" id="1798665"/>
    <lineage>
        <taxon>Bacteria</taxon>
        <taxon>Candidatus Lloydiibacteriota</taxon>
    </lineage>
</organism>
<dbReference type="PROSITE" id="PS51331">
    <property type="entry name" value="THYX"/>
    <property type="match status" value="1"/>
</dbReference>
<dbReference type="GO" id="GO:0050660">
    <property type="term" value="F:flavin adenine dinucleotide binding"/>
    <property type="evidence" value="ECO:0007669"/>
    <property type="project" value="InterPro"/>
</dbReference>
<dbReference type="InterPro" id="IPR003669">
    <property type="entry name" value="Thymidylate_synthase_ThyX"/>
</dbReference>
<dbReference type="SUPFAM" id="SSF69796">
    <property type="entry name" value="Thymidylate synthase-complementing protein Thy1"/>
    <property type="match status" value="2"/>
</dbReference>